<evidence type="ECO:0000259" key="2">
    <source>
        <dbReference type="Pfam" id="PF16270"/>
    </source>
</evidence>
<sequence length="195" mass="21214">MKRIKFFLVAAMLLISASGVQAQSIGDLLTGLGKTLVGDKATTAASLKGTWTYTGPACEFESDNLLSKAGGSAVSTKIENKITPVLKKYGVQGIVYTFDGNGNYTTTIKKRTIKGTYTFDSKKKTITFKPHYGKEYTANVSILNNQMTLVFNADKLMHVLQTISNTAAKQNSTAATINTLMKSYNGMRLGFRLKK</sequence>
<protein>
    <submittedName>
        <fullName evidence="3">DUF4923 family protein</fullName>
    </submittedName>
</protein>
<organism evidence="3 4">
    <name type="scientific">Leyella stercorea</name>
    <dbReference type="NCBI Taxonomy" id="363265"/>
    <lineage>
        <taxon>Bacteria</taxon>
        <taxon>Pseudomonadati</taxon>
        <taxon>Bacteroidota</taxon>
        <taxon>Bacteroidia</taxon>
        <taxon>Bacteroidales</taxon>
        <taxon>Prevotellaceae</taxon>
        <taxon>Leyella</taxon>
    </lineage>
</organism>
<dbReference type="Proteomes" id="UP000286598">
    <property type="component" value="Unassembled WGS sequence"/>
</dbReference>
<feature type="signal peptide" evidence="1">
    <location>
        <begin position="1"/>
        <end position="22"/>
    </location>
</feature>
<dbReference type="RefSeq" id="WP_118355574.1">
    <property type="nucleotide sequence ID" value="NZ_CAUBHC010000006.1"/>
</dbReference>
<reference evidence="3 4" key="1">
    <citation type="submission" date="2018-08" db="EMBL/GenBank/DDBJ databases">
        <title>A genome reference for cultivated species of the human gut microbiota.</title>
        <authorList>
            <person name="Zou Y."/>
            <person name="Xue W."/>
            <person name="Luo G."/>
        </authorList>
    </citation>
    <scope>NUCLEOTIDE SEQUENCE [LARGE SCALE GENOMIC DNA]</scope>
    <source>
        <strain evidence="3 4">AF42-9</strain>
    </source>
</reference>
<keyword evidence="1" id="KW-0732">Signal</keyword>
<gene>
    <name evidence="3" type="ORF">DW060_08640</name>
</gene>
<keyword evidence="4" id="KW-1185">Reference proteome</keyword>
<accession>A0A415GK39</accession>
<feature type="chain" id="PRO_5019556221" evidence="1">
    <location>
        <begin position="23"/>
        <end position="195"/>
    </location>
</feature>
<name>A0A415GK39_9BACT</name>
<evidence type="ECO:0000313" key="3">
    <source>
        <dbReference type="EMBL" id="RHK49662.1"/>
    </source>
</evidence>
<feature type="domain" description="DUF4923" evidence="2">
    <location>
        <begin position="37"/>
        <end position="195"/>
    </location>
</feature>
<dbReference type="Pfam" id="PF16270">
    <property type="entry name" value="DUF4923"/>
    <property type="match status" value="1"/>
</dbReference>
<proteinExistence type="predicted"/>
<dbReference type="AlphaFoldDB" id="A0A415GK39"/>
<dbReference type="OrthoDB" id="1001469at2"/>
<comment type="caution">
    <text evidence="3">The sequence shown here is derived from an EMBL/GenBank/DDBJ whole genome shotgun (WGS) entry which is preliminary data.</text>
</comment>
<dbReference type="InterPro" id="IPR032575">
    <property type="entry name" value="DUF4923"/>
</dbReference>
<dbReference type="EMBL" id="QRNO01000041">
    <property type="protein sequence ID" value="RHK49662.1"/>
    <property type="molecule type" value="Genomic_DNA"/>
</dbReference>
<evidence type="ECO:0000256" key="1">
    <source>
        <dbReference type="SAM" id="SignalP"/>
    </source>
</evidence>
<evidence type="ECO:0000313" key="4">
    <source>
        <dbReference type="Proteomes" id="UP000286598"/>
    </source>
</evidence>